<proteinExistence type="predicted"/>
<organism evidence="1 2">
    <name type="scientific">Cohnella kolymensis</name>
    <dbReference type="NCBI Taxonomy" id="1590652"/>
    <lineage>
        <taxon>Bacteria</taxon>
        <taxon>Bacillati</taxon>
        <taxon>Bacillota</taxon>
        <taxon>Bacilli</taxon>
        <taxon>Bacillales</taxon>
        <taxon>Paenibacillaceae</taxon>
        <taxon>Cohnella</taxon>
    </lineage>
</organism>
<name>A0ABR5A8L5_9BACL</name>
<gene>
    <name evidence="1" type="ORF">SD71_01235</name>
</gene>
<reference evidence="1 2" key="1">
    <citation type="submission" date="2014-12" db="EMBL/GenBank/DDBJ databases">
        <title>Draft genome sequence of Cohnella kolymensis strain B-2846.</title>
        <authorList>
            <person name="Karlyshev A.V."/>
            <person name="Kudryashova E.B."/>
        </authorList>
    </citation>
    <scope>NUCLEOTIDE SEQUENCE [LARGE SCALE GENOMIC DNA]</scope>
    <source>
        <strain evidence="1 2">VKM B-2846</strain>
    </source>
</reference>
<evidence type="ECO:0000313" key="2">
    <source>
        <dbReference type="Proteomes" id="UP000054526"/>
    </source>
</evidence>
<accession>A0ABR5A8L5</accession>
<protein>
    <submittedName>
        <fullName evidence="1">Uncharacterized protein</fullName>
    </submittedName>
</protein>
<sequence>MNLYTADGPEKSESLSLAERLVLNAVLKQKANFDDVPSIAKACSMSETQAGVAVQLLTHKKLFPQQ</sequence>
<dbReference type="EMBL" id="JXAL01000001">
    <property type="protein sequence ID" value="KIL37337.1"/>
    <property type="molecule type" value="Genomic_DNA"/>
</dbReference>
<dbReference type="RefSeq" id="WP_041058585.1">
    <property type="nucleotide sequence ID" value="NZ_JXAL01000001.1"/>
</dbReference>
<keyword evidence="2" id="KW-1185">Reference proteome</keyword>
<comment type="caution">
    <text evidence="1">The sequence shown here is derived from an EMBL/GenBank/DDBJ whole genome shotgun (WGS) entry which is preliminary data.</text>
</comment>
<evidence type="ECO:0000313" key="1">
    <source>
        <dbReference type="EMBL" id="KIL37337.1"/>
    </source>
</evidence>
<dbReference type="Proteomes" id="UP000054526">
    <property type="component" value="Unassembled WGS sequence"/>
</dbReference>